<dbReference type="FunCoup" id="G1TV72">
    <property type="interactions" value="2"/>
</dbReference>
<dbReference type="GO" id="GO:0000122">
    <property type="term" value="P:negative regulation of transcription by RNA polymerase II"/>
    <property type="evidence" value="ECO:0007669"/>
    <property type="project" value="TreeGrafter"/>
</dbReference>
<evidence type="ECO:0000256" key="2">
    <source>
        <dbReference type="SAM" id="MobiDB-lite"/>
    </source>
</evidence>
<dbReference type="InterPro" id="IPR021072">
    <property type="entry name" value="MAGE_N"/>
</dbReference>
<dbReference type="KEGG" id="ocu:100345375"/>
<feature type="region of interest" description="Disordered" evidence="2">
    <location>
        <begin position="1"/>
        <end position="33"/>
    </location>
</feature>
<dbReference type="InterPro" id="IPR041899">
    <property type="entry name" value="MAGE_WH2"/>
</dbReference>
<dbReference type="Gene3D" id="1.10.10.1200">
    <property type="entry name" value="MAGE homology domain, winged helix WH1 motif"/>
    <property type="match status" value="1"/>
</dbReference>
<dbReference type="GeneID" id="100345375"/>
<dbReference type="OrthoDB" id="205198at2759"/>
<keyword evidence="5" id="KW-1185">Reference proteome</keyword>
<dbReference type="HOGENOM" id="CLU_039582_1_0_1"/>
<organism evidence="4 5">
    <name type="scientific">Oryctolagus cuniculus</name>
    <name type="common">Rabbit</name>
    <dbReference type="NCBI Taxonomy" id="9986"/>
    <lineage>
        <taxon>Eukaryota</taxon>
        <taxon>Metazoa</taxon>
        <taxon>Chordata</taxon>
        <taxon>Craniata</taxon>
        <taxon>Vertebrata</taxon>
        <taxon>Euteleostomi</taxon>
        <taxon>Mammalia</taxon>
        <taxon>Eutheria</taxon>
        <taxon>Euarchontoglires</taxon>
        <taxon>Glires</taxon>
        <taxon>Lagomorpha</taxon>
        <taxon>Leporidae</taxon>
        <taxon>Oryctolagus</taxon>
    </lineage>
</organism>
<dbReference type="SMART" id="SM01392">
    <property type="entry name" value="MAGE_N"/>
    <property type="match status" value="1"/>
</dbReference>
<proteinExistence type="predicted"/>
<dbReference type="Gene3D" id="1.10.10.1210">
    <property type="entry name" value="MAGE homology domain, winged helix WH2 motif"/>
    <property type="match status" value="1"/>
</dbReference>
<keyword evidence="1" id="KW-0825">Tumor antigen</keyword>
<dbReference type="PROSITE" id="PS50838">
    <property type="entry name" value="MAGE"/>
    <property type="match status" value="1"/>
</dbReference>
<dbReference type="PaxDb" id="9986-ENSOCUP00000020955"/>
<dbReference type="eggNOG" id="KOG4562">
    <property type="taxonomic scope" value="Eukaryota"/>
</dbReference>
<dbReference type="Bgee" id="ENSOCUG00000024673">
    <property type="expression patterns" value="Expressed in testis"/>
</dbReference>
<dbReference type="Pfam" id="PF01454">
    <property type="entry name" value="MAGE"/>
    <property type="match status" value="1"/>
</dbReference>
<dbReference type="GO" id="GO:0005634">
    <property type="term" value="C:nucleus"/>
    <property type="evidence" value="ECO:0007669"/>
    <property type="project" value="TreeGrafter"/>
</dbReference>
<dbReference type="InParanoid" id="G1TV72"/>
<accession>G1TV72</accession>
<evidence type="ECO:0000313" key="4">
    <source>
        <dbReference type="Ensembl" id="ENSOCUP00000020955.2"/>
    </source>
</evidence>
<sequence length="387" mass="43846">MPRFAKCPRLTLEQEFQDSDETQQLSVEEVSAAEEEENISTISSFSFSSLSSCSLPLTLSASSSSSLIPSTPETDDKPASGLLNLSHCPQTFYSSSISCSISEQPSSLAEESSSIWQASQDTDFLPKDSVEEKATQLMNFLILKYRLKEAVTKAEMLEFVIEDYQDQFPGIFERASKCLEVIFGIDIREVDPPSDFYVLVNSLGLTSCEMLSDDFNMPKTGLLIVILGVIFIEDNRASEDSIWEFLSMLGVYPGREHFIYGEPWKLITNDWVQENYLQYQQVPDSDPPKYEFLWGPRAYVETSKMKVLEFLAKVNESDVISFTYWYDEALRDEQERSQDKEGCVDSTTACSLLSTDQQFVLSQVNSEADPSPSLWREWLEESCQVSK</sequence>
<dbReference type="RefSeq" id="XP_017205604.1">
    <property type="nucleotide sequence ID" value="XM_017350115.3"/>
</dbReference>
<evidence type="ECO:0000256" key="1">
    <source>
        <dbReference type="ARBA" id="ARBA00084104"/>
    </source>
</evidence>
<reference evidence="4 5" key="1">
    <citation type="journal article" date="2011" name="Nature">
        <title>A high-resolution map of human evolutionary constraint using 29 mammals.</title>
        <authorList>
            <person name="Lindblad-Toh K."/>
            <person name="Garber M."/>
            <person name="Zuk O."/>
            <person name="Lin M.F."/>
            <person name="Parker B.J."/>
            <person name="Washietl S."/>
            <person name="Kheradpour P."/>
            <person name="Ernst J."/>
            <person name="Jordan G."/>
            <person name="Mauceli E."/>
            <person name="Ward L.D."/>
            <person name="Lowe C.B."/>
            <person name="Holloway A.K."/>
            <person name="Clamp M."/>
            <person name="Gnerre S."/>
            <person name="Alfoldi J."/>
            <person name="Beal K."/>
            <person name="Chang J."/>
            <person name="Clawson H."/>
            <person name="Cuff J."/>
            <person name="Di Palma F."/>
            <person name="Fitzgerald S."/>
            <person name="Flicek P."/>
            <person name="Guttman M."/>
            <person name="Hubisz M.J."/>
            <person name="Jaffe D.B."/>
            <person name="Jungreis I."/>
            <person name="Kent W.J."/>
            <person name="Kostka D."/>
            <person name="Lara M."/>
            <person name="Martins A.L."/>
            <person name="Massingham T."/>
            <person name="Moltke I."/>
            <person name="Raney B.J."/>
            <person name="Rasmussen M.D."/>
            <person name="Robinson J."/>
            <person name="Stark A."/>
            <person name="Vilella A.J."/>
            <person name="Wen J."/>
            <person name="Xie X."/>
            <person name="Zody M.C."/>
            <person name="Baldwin J."/>
            <person name="Bloom T."/>
            <person name="Chin C.W."/>
            <person name="Heiman D."/>
            <person name="Nicol R."/>
            <person name="Nusbaum C."/>
            <person name="Young S."/>
            <person name="Wilkinson J."/>
            <person name="Worley K.C."/>
            <person name="Kovar C.L."/>
            <person name="Muzny D.M."/>
            <person name="Gibbs R.A."/>
            <person name="Cree A."/>
            <person name="Dihn H.H."/>
            <person name="Fowler G."/>
            <person name="Jhangiani S."/>
            <person name="Joshi V."/>
            <person name="Lee S."/>
            <person name="Lewis L.R."/>
            <person name="Nazareth L.V."/>
            <person name="Okwuonu G."/>
            <person name="Santibanez J."/>
            <person name="Warren W.C."/>
            <person name="Mardis E.R."/>
            <person name="Weinstock G.M."/>
            <person name="Wilson R.K."/>
            <person name="Delehaunty K."/>
            <person name="Dooling D."/>
            <person name="Fronik C."/>
            <person name="Fulton L."/>
            <person name="Fulton B."/>
            <person name="Graves T."/>
            <person name="Minx P."/>
            <person name="Sodergren E."/>
            <person name="Birney E."/>
            <person name="Margulies E.H."/>
            <person name="Herrero J."/>
            <person name="Green E.D."/>
            <person name="Haussler D."/>
            <person name="Siepel A."/>
            <person name="Goldman N."/>
            <person name="Pollard K.S."/>
            <person name="Pedersen J.S."/>
            <person name="Lander E.S."/>
            <person name="Kellis M."/>
        </authorList>
    </citation>
    <scope>NUCLEOTIDE SEQUENCE [LARGE SCALE GENOMIC DNA]</scope>
    <source>
        <strain evidence="5">Thorbecke</strain>
    </source>
</reference>
<dbReference type="InterPro" id="IPR041898">
    <property type="entry name" value="MAGE_WH1"/>
</dbReference>
<dbReference type="SMR" id="G1TV72"/>
<dbReference type="InterPro" id="IPR037445">
    <property type="entry name" value="MAGE"/>
</dbReference>
<dbReference type="PANTHER" id="PTHR11736:SF84">
    <property type="entry name" value="MELANOMA-ASSOCIATED ANTIGEN C2"/>
    <property type="match status" value="1"/>
</dbReference>
<evidence type="ECO:0000259" key="3">
    <source>
        <dbReference type="PROSITE" id="PS50838"/>
    </source>
</evidence>
<dbReference type="Proteomes" id="UP000001811">
    <property type="component" value="Unplaced"/>
</dbReference>
<dbReference type="STRING" id="9986.ENSOCUP00000020955"/>
<dbReference type="Ensembl" id="ENSOCUT00000030418.2">
    <property type="protein sequence ID" value="ENSOCUP00000020955.2"/>
    <property type="gene ID" value="ENSOCUG00000024673.2"/>
</dbReference>
<reference evidence="4" key="3">
    <citation type="submission" date="2025-09" db="UniProtKB">
        <authorList>
            <consortium name="Ensembl"/>
        </authorList>
    </citation>
    <scope>IDENTIFICATION</scope>
    <source>
        <strain evidence="4">Thorbecke</strain>
    </source>
</reference>
<dbReference type="SMART" id="SM01373">
    <property type="entry name" value="MAGE"/>
    <property type="match status" value="1"/>
</dbReference>
<dbReference type="InterPro" id="IPR002190">
    <property type="entry name" value="MHD_dom"/>
</dbReference>
<evidence type="ECO:0000313" key="5">
    <source>
        <dbReference type="Proteomes" id="UP000001811"/>
    </source>
</evidence>
<dbReference type="AlphaFoldDB" id="G1TV72"/>
<dbReference type="OMA" id="DFSHEEM"/>
<protein>
    <recommendedName>
        <fullName evidence="3">MAGE domain-containing protein</fullName>
    </recommendedName>
</protein>
<dbReference type="PANTHER" id="PTHR11736">
    <property type="entry name" value="MELANOMA-ASSOCIATED ANTIGEN MAGE ANTIGEN"/>
    <property type="match status" value="1"/>
</dbReference>
<name>G1TV72_RABIT</name>
<feature type="domain" description="MAGE" evidence="3">
    <location>
        <begin position="130"/>
        <end position="329"/>
    </location>
</feature>
<dbReference type="GeneTree" id="ENSGT00940000164798"/>
<reference evidence="4" key="2">
    <citation type="submission" date="2025-08" db="UniProtKB">
        <authorList>
            <consortium name="Ensembl"/>
        </authorList>
    </citation>
    <scope>IDENTIFICATION</scope>
    <source>
        <strain evidence="4">Thorbecke</strain>
    </source>
</reference>
<dbReference type="FunFam" id="1.10.10.1210:FF:000001">
    <property type="entry name" value="melanoma-associated antigen D1"/>
    <property type="match status" value="1"/>
</dbReference>
<dbReference type="FunFam" id="1.10.10.1200:FF:000007">
    <property type="entry name" value="Melanoma-associated antigen C2"/>
    <property type="match status" value="1"/>
</dbReference>
<gene>
    <name evidence="4" type="primary">LOC100345375</name>
</gene>